<reference evidence="7 8" key="1">
    <citation type="submission" date="2016-01" db="EMBL/GenBank/DDBJ databases">
        <authorList>
            <person name="Oliw E.H."/>
        </authorList>
    </citation>
    <scope>NUCLEOTIDE SEQUENCE [LARGE SCALE GENOMIC DNA]</scope>
    <source>
        <strain evidence="7 8">FRB97</strain>
    </source>
</reference>
<dbReference type="Pfam" id="PF00425">
    <property type="entry name" value="Chorismate_bind"/>
    <property type="match status" value="1"/>
</dbReference>
<name>A0A250B4T1_9GAMM</name>
<comment type="similarity">
    <text evidence="2">Belongs to the isochorismate synthase family.</text>
</comment>
<sequence length="403" mass="43702">MDIAMSGANHREPFSRDDERAEAASLPLASGFFFSSPYRSLRTEGCVAAMALPAFGGEEIGGVFQQAVQQAFAKARLAGVSNPVLCGAIPFDTHQPSALFVPQHVHWFERERAFGAAAAANGSAPEIASQLEVPPQPVFMQMVSDAVAQMKSGRLDKVVLSRLLEIETRHPVDRHALMARIITQNPHGFHFHVPLATGALLGASPELLLRKEGDRFYSNPLAGSTRREADPQRDREVRQQLMASEKDRYEHQIVTEGMRRMLAARSQVLNIPAAPELLSTTTLWHLSTPIDGKVADKTENALSLACLLHPTPALCGTPTAAAAELIKQLEPFDRGLFGGIVGWCDANGDGEWVVTIRCGTVDGKQVRLFAGAGIVQDSLPESEWRETGVKLSTILRAFGLNQG</sequence>
<dbReference type="Gene3D" id="3.60.120.10">
    <property type="entry name" value="Anthranilate synthase"/>
    <property type="match status" value="1"/>
</dbReference>
<dbReference type="NCBIfam" id="TIGR00543">
    <property type="entry name" value="isochor_syn"/>
    <property type="match status" value="1"/>
</dbReference>
<proteinExistence type="inferred from homology"/>
<evidence type="ECO:0000313" key="7">
    <source>
        <dbReference type="EMBL" id="ATA21258.1"/>
    </source>
</evidence>
<evidence type="ECO:0000256" key="1">
    <source>
        <dbReference type="ARBA" id="ARBA00000799"/>
    </source>
</evidence>
<accession>A0A250B4T1</accession>
<gene>
    <name evidence="7" type="ORF">AWC35_18965</name>
</gene>
<dbReference type="OrthoDB" id="9806579at2"/>
<dbReference type="GO" id="GO:0008909">
    <property type="term" value="F:isochorismate synthase activity"/>
    <property type="evidence" value="ECO:0007669"/>
    <property type="project" value="UniProtKB-EC"/>
</dbReference>
<dbReference type="AlphaFoldDB" id="A0A250B4T1"/>
<dbReference type="EC" id="5.4.4.2" evidence="3"/>
<keyword evidence="4" id="KW-0413">Isomerase</keyword>
<dbReference type="RefSeq" id="WP_095847842.1">
    <property type="nucleotide sequence ID" value="NZ_CP014136.1"/>
</dbReference>
<dbReference type="InterPro" id="IPR005801">
    <property type="entry name" value="ADC_synthase"/>
</dbReference>
<dbReference type="SUPFAM" id="SSF56322">
    <property type="entry name" value="ADC synthase"/>
    <property type="match status" value="1"/>
</dbReference>
<dbReference type="InterPro" id="IPR004561">
    <property type="entry name" value="IsoChor_synthase"/>
</dbReference>
<dbReference type="InterPro" id="IPR015890">
    <property type="entry name" value="Chorismate_C"/>
</dbReference>
<dbReference type="KEGG" id="gqu:AWC35_18965"/>
<protein>
    <recommendedName>
        <fullName evidence="3">isochorismate synthase</fullName>
        <ecNumber evidence="3">5.4.4.2</ecNumber>
    </recommendedName>
    <alternativeName>
        <fullName evidence="5">Isochorismate mutase</fullName>
    </alternativeName>
</protein>
<organism evidence="7 8">
    <name type="scientific">Gibbsiella quercinecans</name>
    <dbReference type="NCBI Taxonomy" id="929813"/>
    <lineage>
        <taxon>Bacteria</taxon>
        <taxon>Pseudomonadati</taxon>
        <taxon>Pseudomonadota</taxon>
        <taxon>Gammaproteobacteria</taxon>
        <taxon>Enterobacterales</taxon>
        <taxon>Yersiniaceae</taxon>
        <taxon>Gibbsiella</taxon>
    </lineage>
</organism>
<keyword evidence="8" id="KW-1185">Reference proteome</keyword>
<evidence type="ECO:0000256" key="3">
    <source>
        <dbReference type="ARBA" id="ARBA00012824"/>
    </source>
</evidence>
<evidence type="ECO:0000256" key="5">
    <source>
        <dbReference type="ARBA" id="ARBA00041564"/>
    </source>
</evidence>
<dbReference type="PANTHER" id="PTHR42839:SF2">
    <property type="entry name" value="ISOCHORISMATE SYNTHASE ENTC"/>
    <property type="match status" value="1"/>
</dbReference>
<evidence type="ECO:0000313" key="8">
    <source>
        <dbReference type="Proteomes" id="UP000217182"/>
    </source>
</evidence>
<feature type="domain" description="Chorismate-utilising enzyme C-terminal" evidence="6">
    <location>
        <begin position="138"/>
        <end position="390"/>
    </location>
</feature>
<dbReference type="Proteomes" id="UP000217182">
    <property type="component" value="Chromosome"/>
</dbReference>
<evidence type="ECO:0000256" key="4">
    <source>
        <dbReference type="ARBA" id="ARBA00023235"/>
    </source>
</evidence>
<dbReference type="EMBL" id="CP014136">
    <property type="protein sequence ID" value="ATA21258.1"/>
    <property type="molecule type" value="Genomic_DNA"/>
</dbReference>
<evidence type="ECO:0000256" key="2">
    <source>
        <dbReference type="ARBA" id="ARBA00005297"/>
    </source>
</evidence>
<evidence type="ECO:0000259" key="6">
    <source>
        <dbReference type="Pfam" id="PF00425"/>
    </source>
</evidence>
<comment type="catalytic activity">
    <reaction evidence="1">
        <text>chorismate = isochorismate</text>
        <dbReference type="Rhea" id="RHEA:18985"/>
        <dbReference type="ChEBI" id="CHEBI:29748"/>
        <dbReference type="ChEBI" id="CHEBI:29780"/>
        <dbReference type="EC" id="5.4.4.2"/>
    </reaction>
</comment>
<dbReference type="PANTHER" id="PTHR42839">
    <property type="entry name" value="ISOCHORISMATE SYNTHASE ENTC"/>
    <property type="match status" value="1"/>
</dbReference>